<keyword evidence="4" id="KW-1185">Reference proteome</keyword>
<name>A0ABQ7GRW4_DUNSA</name>
<dbReference type="Proteomes" id="UP000815325">
    <property type="component" value="Unassembled WGS sequence"/>
</dbReference>
<proteinExistence type="predicted"/>
<feature type="chain" id="PRO_5047480422" evidence="2">
    <location>
        <begin position="29"/>
        <end position="690"/>
    </location>
</feature>
<feature type="compositionally biased region" description="Low complexity" evidence="1">
    <location>
        <begin position="648"/>
        <end position="669"/>
    </location>
</feature>
<sequence length="690" mass="73837">MPQRTRGFGSSALLQDLFLVPFLPIISQAVFESNWTGVRELSPPKSLQAEFAGQRKGLTFNGSTNAEFHWVVTACDIRPGWALSMTTTILHGLLHGVNPTTLSVVWCKHYNNKSVPMELYNLRHSKSWNVLFIPKNMQPKTQRERSWVSYVTALSVPDILQRPELPVLVTEDDVLFTLDFGKKLNDMIRQMKEQSGGKPYVATLYSADPNSLDTTEKVLAKYMEDVRQGKHSPRPCQREGTCSTGVQAVRGKGAYMYASLAMLYSPESRKLLMTYISQVIAQSALGRQGHPTDVLIGLLFRFQLKCSAGGDCELFRAVPSMVEHTGTLSAMRGTLNRRFHTSADFPFEVAFPMPNLTALNGNLSLLNSGDGYGDGTGAYGNVRTAASMSTRGGLRVGNQFLRKRVDTGGVGQRSVGSGRPGVGATDGKRGTVQGGLHLRTSTDRVGPGEIGRLRGGLVDRRAFSSRGSRGGTQGALSSGRSAGEGEGSSAHTAASHLGLRRGVGSGAGGGGGVPKDPRWNMRRGGVPRGAGIGRVGDDGLPVRATGEGFVHQRVPGMQRRGPYLNGSGNQGSSAGRRWDRWGRLLPREGGRQAGVGREGPYASRGETLRGGGAEERVAVLSDQSLGKLRGGVQGSPDLGEQRGSKADSSSPQSKVGSGSSSSTSSPDGPNADRGKVRDKRSTPFWNWLLG</sequence>
<reference evidence="3" key="1">
    <citation type="submission" date="2017-08" db="EMBL/GenBank/DDBJ databases">
        <authorList>
            <person name="Polle J.E."/>
            <person name="Barry K."/>
            <person name="Cushman J."/>
            <person name="Schmutz J."/>
            <person name="Tran D."/>
            <person name="Hathwaick L.T."/>
            <person name="Yim W.C."/>
            <person name="Jenkins J."/>
            <person name="Mckie-Krisberg Z.M."/>
            <person name="Prochnik S."/>
            <person name="Lindquist E."/>
            <person name="Dockter R.B."/>
            <person name="Adam C."/>
            <person name="Molina H."/>
            <person name="Bunkerborg J."/>
            <person name="Jin E."/>
            <person name="Buchheim M."/>
            <person name="Magnuson J."/>
        </authorList>
    </citation>
    <scope>NUCLEOTIDE SEQUENCE</scope>
    <source>
        <strain evidence="3">CCAP 19/18</strain>
    </source>
</reference>
<feature type="signal peptide" evidence="2">
    <location>
        <begin position="1"/>
        <end position="28"/>
    </location>
</feature>
<evidence type="ECO:0000313" key="3">
    <source>
        <dbReference type="EMBL" id="KAF5837354.1"/>
    </source>
</evidence>
<accession>A0ABQ7GRW4</accession>
<feature type="region of interest" description="Disordered" evidence="1">
    <location>
        <begin position="407"/>
        <end position="539"/>
    </location>
</feature>
<evidence type="ECO:0000313" key="4">
    <source>
        <dbReference type="Proteomes" id="UP000815325"/>
    </source>
</evidence>
<feature type="compositionally biased region" description="Basic and acidic residues" evidence="1">
    <location>
        <begin position="670"/>
        <end position="681"/>
    </location>
</feature>
<gene>
    <name evidence="3" type="ORF">DUNSADRAFT_4513</name>
</gene>
<feature type="compositionally biased region" description="Basic and acidic residues" evidence="1">
    <location>
        <begin position="576"/>
        <end position="590"/>
    </location>
</feature>
<evidence type="ECO:0000256" key="2">
    <source>
        <dbReference type="SAM" id="SignalP"/>
    </source>
</evidence>
<organism evidence="3 4">
    <name type="scientific">Dunaliella salina</name>
    <name type="common">Green alga</name>
    <name type="synonym">Protococcus salinus</name>
    <dbReference type="NCBI Taxonomy" id="3046"/>
    <lineage>
        <taxon>Eukaryota</taxon>
        <taxon>Viridiplantae</taxon>
        <taxon>Chlorophyta</taxon>
        <taxon>core chlorophytes</taxon>
        <taxon>Chlorophyceae</taxon>
        <taxon>CS clade</taxon>
        <taxon>Chlamydomonadales</taxon>
        <taxon>Dunaliellaceae</taxon>
        <taxon>Dunaliella</taxon>
    </lineage>
</organism>
<feature type="region of interest" description="Disordered" evidence="1">
    <location>
        <begin position="557"/>
        <end position="690"/>
    </location>
</feature>
<comment type="caution">
    <text evidence="3">The sequence shown here is derived from an EMBL/GenBank/DDBJ whole genome shotgun (WGS) entry which is preliminary data.</text>
</comment>
<dbReference type="EMBL" id="MU069619">
    <property type="protein sequence ID" value="KAF5837354.1"/>
    <property type="molecule type" value="Genomic_DNA"/>
</dbReference>
<feature type="compositionally biased region" description="Low complexity" evidence="1">
    <location>
        <begin position="474"/>
        <end position="500"/>
    </location>
</feature>
<evidence type="ECO:0000256" key="1">
    <source>
        <dbReference type="SAM" id="MobiDB-lite"/>
    </source>
</evidence>
<feature type="compositionally biased region" description="Gly residues" evidence="1">
    <location>
        <begin position="501"/>
        <end position="513"/>
    </location>
</feature>
<keyword evidence="2" id="KW-0732">Signal</keyword>
<protein>
    <submittedName>
        <fullName evidence="3">Uncharacterized protein</fullName>
    </submittedName>
</protein>